<dbReference type="SUPFAM" id="SSF49344">
    <property type="entry name" value="CBD9-like"/>
    <property type="match status" value="1"/>
</dbReference>
<proteinExistence type="predicted"/>
<accession>A0A420Y0J3</accession>
<feature type="chain" id="PRO_5019339472" description="Cellobiose dehydrogenase-like cytochrome domain-containing protein" evidence="1">
    <location>
        <begin position="19"/>
        <end position="125"/>
    </location>
</feature>
<evidence type="ECO:0000256" key="1">
    <source>
        <dbReference type="SAM" id="SignalP"/>
    </source>
</evidence>
<organism evidence="3 4">
    <name type="scientific">Coniochaeta pulveracea</name>
    <dbReference type="NCBI Taxonomy" id="177199"/>
    <lineage>
        <taxon>Eukaryota</taxon>
        <taxon>Fungi</taxon>
        <taxon>Dikarya</taxon>
        <taxon>Ascomycota</taxon>
        <taxon>Pezizomycotina</taxon>
        <taxon>Sordariomycetes</taxon>
        <taxon>Sordariomycetidae</taxon>
        <taxon>Coniochaetales</taxon>
        <taxon>Coniochaetaceae</taxon>
        <taxon>Coniochaeta</taxon>
    </lineage>
</organism>
<gene>
    <name evidence="3" type="ORF">DL546_001394</name>
</gene>
<sequence>MGLSTLFACFLAVCSTLAAPTAPAKYCDTTTTICYSQFTTTNNIAFRIAIPDTATSAPFDVLVQIVAPKSVGWAGIAWGGQMTYNPLTVAWPNGAAATVSSRRATYVFLLLPSSAPLADPRWFRR</sequence>
<keyword evidence="4" id="KW-1185">Reference proteome</keyword>
<dbReference type="AlphaFoldDB" id="A0A420Y0J3"/>
<evidence type="ECO:0000313" key="4">
    <source>
        <dbReference type="Proteomes" id="UP000275385"/>
    </source>
</evidence>
<feature type="signal peptide" evidence="1">
    <location>
        <begin position="1"/>
        <end position="18"/>
    </location>
</feature>
<dbReference type="Proteomes" id="UP000275385">
    <property type="component" value="Unassembled WGS sequence"/>
</dbReference>
<comment type="caution">
    <text evidence="3">The sequence shown here is derived from an EMBL/GenBank/DDBJ whole genome shotgun (WGS) entry which is preliminary data.</text>
</comment>
<dbReference type="InterPro" id="IPR015920">
    <property type="entry name" value="Cellobiose_DH-like_cyt"/>
</dbReference>
<dbReference type="PANTHER" id="PTHR47797:SF5">
    <property type="entry name" value="CELLOBIOSE DEHYDROGENASE CYTOCHROME DOMAIN-CONTAINING PROTEIN"/>
    <property type="match status" value="1"/>
</dbReference>
<reference evidence="3 4" key="1">
    <citation type="submission" date="2018-08" db="EMBL/GenBank/DDBJ databases">
        <title>Draft genome of the lignicolous fungus Coniochaeta pulveracea.</title>
        <authorList>
            <person name="Borstlap C.J."/>
            <person name="De Witt R.N."/>
            <person name="Botha A."/>
            <person name="Volschenk H."/>
        </authorList>
    </citation>
    <scope>NUCLEOTIDE SEQUENCE [LARGE SCALE GENOMIC DNA]</scope>
    <source>
        <strain evidence="3 4">CAB683</strain>
    </source>
</reference>
<dbReference type="Pfam" id="PF16010">
    <property type="entry name" value="CDH-cyt"/>
    <property type="match status" value="1"/>
</dbReference>
<feature type="domain" description="Cellobiose dehydrogenase-like cytochrome" evidence="2">
    <location>
        <begin position="26"/>
        <end position="105"/>
    </location>
</feature>
<dbReference type="EMBL" id="QVQW01000074">
    <property type="protein sequence ID" value="RKU41441.1"/>
    <property type="molecule type" value="Genomic_DNA"/>
</dbReference>
<evidence type="ECO:0000259" key="2">
    <source>
        <dbReference type="Pfam" id="PF16010"/>
    </source>
</evidence>
<name>A0A420Y0J3_9PEZI</name>
<dbReference type="STRING" id="177199.A0A420Y0J3"/>
<keyword evidence="1" id="KW-0732">Signal</keyword>
<protein>
    <recommendedName>
        <fullName evidence="2">Cellobiose dehydrogenase-like cytochrome domain-containing protein</fullName>
    </recommendedName>
</protein>
<dbReference type="PANTHER" id="PTHR47797">
    <property type="entry name" value="DEHYDROGENASE, PUTATIVE (AFU_ORTHOLOGUE AFUA_8G05805)-RELATED"/>
    <property type="match status" value="1"/>
</dbReference>
<evidence type="ECO:0000313" key="3">
    <source>
        <dbReference type="EMBL" id="RKU41441.1"/>
    </source>
</evidence>
<dbReference type="Gene3D" id="2.60.40.1210">
    <property type="entry name" value="Cellobiose dehydrogenase, cytochrome domain"/>
    <property type="match status" value="1"/>
</dbReference>
<dbReference type="OrthoDB" id="413885at2759"/>
<dbReference type="CDD" id="cd09630">
    <property type="entry name" value="CDH_like_cytochrome"/>
    <property type="match status" value="1"/>
</dbReference>